<evidence type="ECO:0000256" key="9">
    <source>
        <dbReference type="ARBA" id="ARBA00054092"/>
    </source>
</evidence>
<evidence type="ECO:0000256" key="10">
    <source>
        <dbReference type="RuleBase" id="RU364133"/>
    </source>
</evidence>
<evidence type="ECO:0000256" key="11">
    <source>
        <dbReference type="SAM" id="MobiDB-lite"/>
    </source>
</evidence>
<evidence type="ECO:0000256" key="4">
    <source>
        <dbReference type="ARBA" id="ARBA00021914"/>
    </source>
</evidence>
<dbReference type="Gene3D" id="3.40.50.11840">
    <property type="entry name" value="Diphthamide synthesis DPH1/DPH2 domain 1"/>
    <property type="match status" value="1"/>
</dbReference>
<keyword evidence="10" id="KW-0963">Cytoplasm</keyword>
<dbReference type="Gene3D" id="3.40.50.11860">
    <property type="entry name" value="Diphthamide synthesis DPH1/DPH2 domain 3"/>
    <property type="match status" value="1"/>
</dbReference>
<keyword evidence="7 10" id="KW-0411">Iron-sulfur</keyword>
<dbReference type="PANTHER" id="PTHR10762:SF2">
    <property type="entry name" value="2-(3-AMINO-3-CARBOXYPROPYL)HISTIDINE SYNTHASE SUBUNIT 2"/>
    <property type="match status" value="1"/>
</dbReference>
<comment type="function">
    <text evidence="9">Required for the first step of diphthamide biosynthesis, a post-translational modification of histidine which occurs in elongation factor 2. DPH1 and DPH2 transfer a 3-amino-3-carboxypropyl (ACP) group from S-adenosyl-L-methionine (SAM) to a histidine residue, the reaction is assisted by a reduction system comprising DPH3 and a NADH-dependent reductase, predominantly CBR1. Facilitates the reduction of the catalytic iron-sulfur cluster found in the DPH1 subunit.</text>
</comment>
<dbReference type="SFLD" id="SFLDG01121">
    <property type="entry name" value="Diphthamide_biosynthesis"/>
    <property type="match status" value="1"/>
</dbReference>
<reference evidence="12" key="1">
    <citation type="submission" date="2022-01" db="EMBL/GenBank/DDBJ databases">
        <title>Comparative genomics reveals a dynamic genome evolution in the ectomycorrhizal milk-cap (Lactarius) mushrooms.</title>
        <authorList>
            <consortium name="DOE Joint Genome Institute"/>
            <person name="Lebreton A."/>
            <person name="Tang N."/>
            <person name="Kuo A."/>
            <person name="LaButti K."/>
            <person name="Drula E."/>
            <person name="Barry K."/>
            <person name="Clum A."/>
            <person name="Lipzen A."/>
            <person name="Mousain D."/>
            <person name="Ng V."/>
            <person name="Wang R."/>
            <person name="Wang X."/>
            <person name="Dai Y."/>
            <person name="Henrissat B."/>
            <person name="Grigoriev I.V."/>
            <person name="Guerin-Laguette A."/>
            <person name="Yu F."/>
            <person name="Martin F.M."/>
        </authorList>
    </citation>
    <scope>NUCLEOTIDE SEQUENCE</scope>
    <source>
        <strain evidence="12">QP</strain>
    </source>
</reference>
<dbReference type="Pfam" id="PF01866">
    <property type="entry name" value="Diphthamide_syn"/>
    <property type="match status" value="1"/>
</dbReference>
<feature type="region of interest" description="Disordered" evidence="11">
    <location>
        <begin position="195"/>
        <end position="215"/>
    </location>
</feature>
<comment type="cofactor">
    <cofactor evidence="1">
        <name>[4Fe-4S] cluster</name>
        <dbReference type="ChEBI" id="CHEBI:49883"/>
    </cofactor>
</comment>
<feature type="region of interest" description="Disordered" evidence="11">
    <location>
        <begin position="460"/>
        <end position="485"/>
    </location>
</feature>
<comment type="subcellular location">
    <subcellularLocation>
        <location evidence="10">Cytoplasm</location>
    </subcellularLocation>
</comment>
<accession>A0AAD4LCX9</accession>
<keyword evidence="13" id="KW-1185">Reference proteome</keyword>
<dbReference type="InterPro" id="IPR010014">
    <property type="entry name" value="DHP2"/>
</dbReference>
<dbReference type="GO" id="GO:0090560">
    <property type="term" value="F:2-(3-amino-3-carboxypropyl)histidine synthase activity"/>
    <property type="evidence" value="ECO:0007669"/>
    <property type="project" value="InterPro"/>
</dbReference>
<dbReference type="InterPro" id="IPR016435">
    <property type="entry name" value="DPH1/DPH2"/>
</dbReference>
<name>A0AAD4LCX9_9AGAM</name>
<dbReference type="InterPro" id="IPR042265">
    <property type="entry name" value="DPH1/DPH2_3"/>
</dbReference>
<dbReference type="InterPro" id="IPR042263">
    <property type="entry name" value="DPH1/DPH2_1"/>
</dbReference>
<evidence type="ECO:0000256" key="6">
    <source>
        <dbReference type="ARBA" id="ARBA00023004"/>
    </source>
</evidence>
<comment type="similarity">
    <text evidence="3 10">Belongs to the DPH1/DPH2 family. DPH2 subfamily.</text>
</comment>
<dbReference type="FunFam" id="3.40.50.11860:FF:000001">
    <property type="entry name" value="2-(3-amino-3-carboxypropyl)histidine synthase subunit 2"/>
    <property type="match status" value="1"/>
</dbReference>
<dbReference type="AlphaFoldDB" id="A0AAD4LCX9"/>
<evidence type="ECO:0000256" key="3">
    <source>
        <dbReference type="ARBA" id="ARBA00006179"/>
    </source>
</evidence>
<comment type="function">
    <text evidence="10">Required for the first step of diphthamide biosynthesis, a post-translational modification of histidine which occurs in elongation factor 2. DPH1 and DPH2 transfer a 3-amino-3-carboxypropyl (ACP) group from S-adenosyl-L-methionine (SAM) to a histidine residue, the reaction is assisted by a reduction system comprising DPH3 and a NADH-dependent reductase. Facilitates the reduction of the catalytic iron-sulfur cluster found in the DPH1 subunit.</text>
</comment>
<feature type="region of interest" description="Disordered" evidence="11">
    <location>
        <begin position="382"/>
        <end position="432"/>
    </location>
</feature>
<evidence type="ECO:0000256" key="8">
    <source>
        <dbReference type="ARBA" id="ARBA00034128"/>
    </source>
</evidence>
<comment type="caution">
    <text evidence="12">The sequence shown here is derived from an EMBL/GenBank/DDBJ whole genome shotgun (WGS) entry which is preliminary data.</text>
</comment>
<evidence type="ECO:0000256" key="5">
    <source>
        <dbReference type="ARBA" id="ARBA00022723"/>
    </source>
</evidence>
<evidence type="ECO:0000256" key="2">
    <source>
        <dbReference type="ARBA" id="ARBA00005156"/>
    </source>
</evidence>
<dbReference type="NCBIfam" id="TIGR00272">
    <property type="entry name" value="DPH2"/>
    <property type="match status" value="1"/>
</dbReference>
<sequence length="485" mass="53271">MNFSSPAQDVIQRPVVIDQSQTHVQLAGEELSDYYELEWTANEIVSNNYKRPCNSPDELLRDSVPIFHSLKRAVGANSELYVLADTSYDSCCVDEVAAQHVDADAVVHYGHACMSKTYRLPVIYVFGKKPVGVNEAAKSLLESWTSSNLSAKVAVLKHDVAYTHEAERLLSALRDVFSGHEIAVSYSPVPRKLGPSTAVATTTTEHDIPDRDSEDTTPILYVGSPNLALTNLLMTHPGTPVYGYDPATRQATLQSVQTNKLLMRRYAIVQKARDADVFGILVGTLGVASYLPLIARIRQLIVSAHKKAYTISVGKLNPAKLANFAEIECFVLVACPENSVIDAKDFFRPIVTPFELQLALQPSPTWTGEYVLDFDQVLAREPPKHSSHDEDEDGDPDRPAFSLVTGKYRHAKRYGDDPTPAQESTSSALILRDQDGTVTTLRDSAAGEFLQSRTFRGLETRAGLDPPGILQQGRSGIARGYGDDH</sequence>
<dbReference type="SFLD" id="SFLDS00032">
    <property type="entry name" value="Radical_SAM_3-amino-3-carboxyp"/>
    <property type="match status" value="1"/>
</dbReference>
<comment type="subunit">
    <text evidence="8">Component of the 2-(3-amino-3-carboxypropyl)histidine synthase complex composed of DPH1, DPH2, DPH3 and a NADH-dependent reductase, predominantly CBR1.</text>
</comment>
<evidence type="ECO:0000256" key="7">
    <source>
        <dbReference type="ARBA" id="ARBA00023014"/>
    </source>
</evidence>
<dbReference type="GO" id="GO:0005737">
    <property type="term" value="C:cytoplasm"/>
    <property type="evidence" value="ECO:0007669"/>
    <property type="project" value="UniProtKB-SubCell"/>
</dbReference>
<dbReference type="PANTHER" id="PTHR10762">
    <property type="entry name" value="DIPHTHAMIDE BIOSYNTHESIS PROTEIN"/>
    <property type="match status" value="1"/>
</dbReference>
<comment type="pathway">
    <text evidence="2 10">Protein modification; peptidyl-diphthamide biosynthesis.</text>
</comment>
<dbReference type="GO" id="GO:0046872">
    <property type="term" value="F:metal ion binding"/>
    <property type="evidence" value="ECO:0007669"/>
    <property type="project" value="UniProtKB-KW"/>
</dbReference>
<evidence type="ECO:0000313" key="12">
    <source>
        <dbReference type="EMBL" id="KAH8987160.1"/>
    </source>
</evidence>
<dbReference type="Proteomes" id="UP001201163">
    <property type="component" value="Unassembled WGS sequence"/>
</dbReference>
<dbReference type="SFLD" id="SFLDF00408">
    <property type="entry name" value="Diphthamide_biosynthesis_famil"/>
    <property type="match status" value="1"/>
</dbReference>
<evidence type="ECO:0000256" key="1">
    <source>
        <dbReference type="ARBA" id="ARBA00001966"/>
    </source>
</evidence>
<dbReference type="NCBIfam" id="TIGR00322">
    <property type="entry name" value="diphth2_R"/>
    <property type="match status" value="1"/>
</dbReference>
<gene>
    <name evidence="12" type="ORF">EDB92DRAFT_1801490</name>
</gene>
<proteinExistence type="inferred from homology"/>
<keyword evidence="5 10" id="KW-0479">Metal-binding</keyword>
<protein>
    <recommendedName>
        <fullName evidence="4 10">2-(3-amino-3-carboxypropyl)histidine synthase subunit 2</fullName>
    </recommendedName>
</protein>
<dbReference type="GO" id="GO:0051536">
    <property type="term" value="F:iron-sulfur cluster binding"/>
    <property type="evidence" value="ECO:0007669"/>
    <property type="project" value="UniProtKB-KW"/>
</dbReference>
<dbReference type="GO" id="GO:0017183">
    <property type="term" value="P:protein histidyl modification to diphthamide"/>
    <property type="evidence" value="ECO:0007669"/>
    <property type="project" value="InterPro"/>
</dbReference>
<keyword evidence="6 10" id="KW-0408">Iron</keyword>
<organism evidence="12 13">
    <name type="scientific">Lactarius akahatsu</name>
    <dbReference type="NCBI Taxonomy" id="416441"/>
    <lineage>
        <taxon>Eukaryota</taxon>
        <taxon>Fungi</taxon>
        <taxon>Dikarya</taxon>
        <taxon>Basidiomycota</taxon>
        <taxon>Agaricomycotina</taxon>
        <taxon>Agaricomycetes</taxon>
        <taxon>Russulales</taxon>
        <taxon>Russulaceae</taxon>
        <taxon>Lactarius</taxon>
    </lineage>
</organism>
<evidence type="ECO:0000313" key="13">
    <source>
        <dbReference type="Proteomes" id="UP001201163"/>
    </source>
</evidence>
<dbReference type="FunFam" id="3.40.50.11840:FF:000002">
    <property type="entry name" value="2-(3-amino-3-carboxypropyl)histidine synthase subunit 2"/>
    <property type="match status" value="1"/>
</dbReference>
<dbReference type="EMBL" id="JAKELL010000049">
    <property type="protein sequence ID" value="KAH8987160.1"/>
    <property type="molecule type" value="Genomic_DNA"/>
</dbReference>